<dbReference type="OrthoDB" id="336321at2759"/>
<dbReference type="EMBL" id="KE651166">
    <property type="protein sequence ID" value="EEB07100.1"/>
    <property type="molecule type" value="Genomic_DNA"/>
</dbReference>
<keyword evidence="2" id="KW-0539">Nucleus</keyword>
<dbReference type="VEuPathDB" id="FungiDB:SJAG_02181"/>
<dbReference type="Proteomes" id="UP000001744">
    <property type="component" value="Unassembled WGS sequence"/>
</dbReference>
<dbReference type="OMA" id="YAHASMM"/>
<dbReference type="STRING" id="402676.B6K1R9"/>
<evidence type="ECO:0000313" key="4">
    <source>
        <dbReference type="JaponicusDB" id="SJAG_02181"/>
    </source>
</evidence>
<dbReference type="RefSeq" id="XP_002173393.1">
    <property type="nucleotide sequence ID" value="XM_002173357.2"/>
</dbReference>
<dbReference type="eggNOG" id="KOG1433">
    <property type="taxonomic scope" value="Eukaryota"/>
</dbReference>
<dbReference type="GO" id="GO:0005634">
    <property type="term" value="C:nucleus"/>
    <property type="evidence" value="ECO:0007669"/>
    <property type="project" value="UniProtKB-SubCell"/>
</dbReference>
<organism evidence="3 5">
    <name type="scientific">Schizosaccharomyces japonicus (strain yFS275 / FY16936)</name>
    <name type="common">Fission yeast</name>
    <dbReference type="NCBI Taxonomy" id="402676"/>
    <lineage>
        <taxon>Eukaryota</taxon>
        <taxon>Fungi</taxon>
        <taxon>Dikarya</taxon>
        <taxon>Ascomycota</taxon>
        <taxon>Taphrinomycotina</taxon>
        <taxon>Schizosaccharomycetes</taxon>
        <taxon>Schizosaccharomycetales</taxon>
        <taxon>Schizosaccharomycetaceae</taxon>
        <taxon>Schizosaccharomyces</taxon>
    </lineage>
</organism>
<dbReference type="HOGENOM" id="CLU_1300317_0_0_1"/>
<dbReference type="PANTHER" id="PTHR46457:SF1">
    <property type="entry name" value="DNA REPAIR PROTEIN RAD51 HOMOLOG 4"/>
    <property type="match status" value="1"/>
</dbReference>
<accession>B6K1R9</accession>
<dbReference type="InterPro" id="IPR027417">
    <property type="entry name" value="P-loop_NTPase"/>
</dbReference>
<keyword evidence="5" id="KW-1185">Reference proteome</keyword>
<evidence type="ECO:0000313" key="3">
    <source>
        <dbReference type="EMBL" id="EEB07100.1"/>
    </source>
</evidence>
<dbReference type="GeneID" id="7050156"/>
<name>B6K1R9_SCHJY</name>
<dbReference type="JaponicusDB" id="SJAG_02181">
    <property type="gene designation" value="rdl1"/>
</dbReference>
<evidence type="ECO:0000256" key="2">
    <source>
        <dbReference type="ARBA" id="ARBA00023242"/>
    </source>
</evidence>
<evidence type="ECO:0000313" key="5">
    <source>
        <dbReference type="Proteomes" id="UP000001744"/>
    </source>
</evidence>
<dbReference type="PANTHER" id="PTHR46457">
    <property type="entry name" value="DNA REPAIR PROTEIN RAD51 HOMOLOG 4"/>
    <property type="match status" value="1"/>
</dbReference>
<dbReference type="GO" id="GO:0006281">
    <property type="term" value="P:DNA repair"/>
    <property type="evidence" value="ECO:0007669"/>
    <property type="project" value="UniProtKB-ARBA"/>
</dbReference>
<reference evidence="3 5" key="1">
    <citation type="journal article" date="2011" name="Science">
        <title>Comparative functional genomics of the fission yeasts.</title>
        <authorList>
            <person name="Rhind N."/>
            <person name="Chen Z."/>
            <person name="Yassour M."/>
            <person name="Thompson D.A."/>
            <person name="Haas B.J."/>
            <person name="Habib N."/>
            <person name="Wapinski I."/>
            <person name="Roy S."/>
            <person name="Lin M.F."/>
            <person name="Heiman D.I."/>
            <person name="Young S.K."/>
            <person name="Furuya K."/>
            <person name="Guo Y."/>
            <person name="Pidoux A."/>
            <person name="Chen H.M."/>
            <person name="Robbertse B."/>
            <person name="Goldberg J.M."/>
            <person name="Aoki K."/>
            <person name="Bayne E.H."/>
            <person name="Berlin A.M."/>
            <person name="Desjardins C.A."/>
            <person name="Dobbs E."/>
            <person name="Dukaj L."/>
            <person name="Fan L."/>
            <person name="FitzGerald M.G."/>
            <person name="French C."/>
            <person name="Gujja S."/>
            <person name="Hansen K."/>
            <person name="Keifenheim D."/>
            <person name="Levin J.Z."/>
            <person name="Mosher R.A."/>
            <person name="Mueller C.A."/>
            <person name="Pfiffner J."/>
            <person name="Priest M."/>
            <person name="Russ C."/>
            <person name="Smialowska A."/>
            <person name="Swoboda P."/>
            <person name="Sykes S.M."/>
            <person name="Vaughn M."/>
            <person name="Vengrova S."/>
            <person name="Yoder R."/>
            <person name="Zeng Q."/>
            <person name="Allshire R."/>
            <person name="Baulcombe D."/>
            <person name="Birren B.W."/>
            <person name="Brown W."/>
            <person name="Ekwall K."/>
            <person name="Kellis M."/>
            <person name="Leatherwood J."/>
            <person name="Levin H."/>
            <person name="Margalit H."/>
            <person name="Martienssen R."/>
            <person name="Nieduszynski C.A."/>
            <person name="Spatafora J.W."/>
            <person name="Friedman N."/>
            <person name="Dalgaard J.Z."/>
            <person name="Baumann P."/>
            <person name="Niki H."/>
            <person name="Regev A."/>
            <person name="Nusbaum C."/>
        </authorList>
    </citation>
    <scope>NUCLEOTIDE SEQUENCE [LARGE SCALE GENOMIC DNA]</scope>
    <source>
        <strain evidence="5">yFS275 / FY16936</strain>
    </source>
</reference>
<dbReference type="InterPro" id="IPR051988">
    <property type="entry name" value="HRR_RAD51_Paralog"/>
</dbReference>
<comment type="subcellular location">
    <subcellularLocation>
        <location evidence="1">Nucleus</location>
    </subcellularLocation>
</comment>
<gene>
    <name evidence="4" type="primary">rdl1</name>
    <name evidence="3" type="ORF">SJAG_02181</name>
</gene>
<proteinExistence type="predicted"/>
<evidence type="ECO:0000256" key="1">
    <source>
        <dbReference type="ARBA" id="ARBA00004123"/>
    </source>
</evidence>
<protein>
    <submittedName>
        <fullName evidence="3">RAD51D-like protein 1</fullName>
    </submittedName>
</protein>
<sequence>MNEVTQFSGDSANLVLYWVMNTFGQRFKQLLWIDTLGTFNPTMLSQEVLQKTNLMRCFDAHGVEESLTEVENILEEHKNGSDFSCALIIDSFSIPLGLLMSRGLVTQTHALMMHLGRKMRMLTRTYPVAVFLSTAKVYIPALNQHKPALGASWTYCLDNSFMLDEQPAHSRCTLVCLHSRRRLSGTKQLLLWMKGTFRHEQLAIDFFESKPMK</sequence>
<dbReference type="AlphaFoldDB" id="B6K1R9"/>
<dbReference type="Gene3D" id="3.40.50.300">
    <property type="entry name" value="P-loop containing nucleotide triphosphate hydrolases"/>
    <property type="match status" value="1"/>
</dbReference>